<comment type="similarity">
    <text evidence="4">Belongs to the ABC transporter superfamily. Macrolide exporter (TC 3.A.1.122) family.</text>
</comment>
<keyword evidence="3 6" id="KW-0067">ATP-binding</keyword>
<dbReference type="InterPro" id="IPR003439">
    <property type="entry name" value="ABC_transporter-like_ATP-bd"/>
</dbReference>
<dbReference type="GO" id="GO:0022857">
    <property type="term" value="F:transmembrane transporter activity"/>
    <property type="evidence" value="ECO:0007669"/>
    <property type="project" value="UniProtKB-ARBA"/>
</dbReference>
<keyword evidence="7" id="KW-1185">Reference proteome</keyword>
<protein>
    <submittedName>
        <fullName evidence="6">Lipoprotein-releasing system ATP-binding protein LolD</fullName>
        <ecNumber evidence="6">3.6.3.-</ecNumber>
    </submittedName>
</protein>
<dbReference type="InterPro" id="IPR027417">
    <property type="entry name" value="P-loop_NTPase"/>
</dbReference>
<dbReference type="AlphaFoldDB" id="A0A518IFN0"/>
<dbReference type="Gene3D" id="3.40.50.300">
    <property type="entry name" value="P-loop containing nucleotide triphosphate hydrolases"/>
    <property type="match status" value="1"/>
</dbReference>
<dbReference type="GO" id="GO:0098796">
    <property type="term" value="C:membrane protein complex"/>
    <property type="evidence" value="ECO:0007669"/>
    <property type="project" value="UniProtKB-ARBA"/>
</dbReference>
<dbReference type="PROSITE" id="PS00211">
    <property type="entry name" value="ABC_TRANSPORTER_1"/>
    <property type="match status" value="1"/>
</dbReference>
<organism evidence="6 7">
    <name type="scientific">Gimesia fumaroli</name>
    <dbReference type="NCBI Taxonomy" id="2527976"/>
    <lineage>
        <taxon>Bacteria</taxon>
        <taxon>Pseudomonadati</taxon>
        <taxon>Planctomycetota</taxon>
        <taxon>Planctomycetia</taxon>
        <taxon>Planctomycetales</taxon>
        <taxon>Planctomycetaceae</taxon>
        <taxon>Gimesia</taxon>
    </lineage>
</organism>
<dbReference type="OrthoDB" id="273392at2"/>
<evidence type="ECO:0000256" key="4">
    <source>
        <dbReference type="ARBA" id="ARBA00038388"/>
    </source>
</evidence>
<evidence type="ECO:0000256" key="1">
    <source>
        <dbReference type="ARBA" id="ARBA00022448"/>
    </source>
</evidence>
<proteinExistence type="inferred from homology"/>
<name>A0A518IFN0_9PLAN</name>
<dbReference type="PANTHER" id="PTHR42798:SF2">
    <property type="entry name" value="ABC TRANSPORTER ATP-BINDING PROTEIN MG467-RELATED"/>
    <property type="match status" value="1"/>
</dbReference>
<keyword evidence="6" id="KW-0449">Lipoprotein</keyword>
<gene>
    <name evidence="6" type="primary">lolD_5</name>
    <name evidence="6" type="ORF">Enr17x_39580</name>
</gene>
<feature type="domain" description="ABC transporter" evidence="5">
    <location>
        <begin position="2"/>
        <end position="225"/>
    </location>
</feature>
<dbReference type="Pfam" id="PF00005">
    <property type="entry name" value="ABC_tran"/>
    <property type="match status" value="1"/>
</dbReference>
<keyword evidence="1" id="KW-0813">Transport</keyword>
<evidence type="ECO:0000259" key="5">
    <source>
        <dbReference type="PROSITE" id="PS50893"/>
    </source>
</evidence>
<dbReference type="InterPro" id="IPR017871">
    <property type="entry name" value="ABC_transporter-like_CS"/>
</dbReference>
<accession>A0A518IFN0</accession>
<dbReference type="EMBL" id="CP037452">
    <property type="protein sequence ID" value="QDV51899.1"/>
    <property type="molecule type" value="Genomic_DNA"/>
</dbReference>
<dbReference type="KEGG" id="gfm:Enr17x_39580"/>
<evidence type="ECO:0000313" key="6">
    <source>
        <dbReference type="EMBL" id="QDV51899.1"/>
    </source>
</evidence>
<dbReference type="InterPro" id="IPR003593">
    <property type="entry name" value="AAA+_ATPase"/>
</dbReference>
<reference evidence="6 7" key="1">
    <citation type="submission" date="2019-03" db="EMBL/GenBank/DDBJ databases">
        <title>Deep-cultivation of Planctomycetes and their phenomic and genomic characterization uncovers novel biology.</title>
        <authorList>
            <person name="Wiegand S."/>
            <person name="Jogler M."/>
            <person name="Boedeker C."/>
            <person name="Pinto D."/>
            <person name="Vollmers J."/>
            <person name="Rivas-Marin E."/>
            <person name="Kohn T."/>
            <person name="Peeters S.H."/>
            <person name="Heuer A."/>
            <person name="Rast P."/>
            <person name="Oberbeckmann S."/>
            <person name="Bunk B."/>
            <person name="Jeske O."/>
            <person name="Meyerdierks A."/>
            <person name="Storesund J.E."/>
            <person name="Kallscheuer N."/>
            <person name="Luecker S."/>
            <person name="Lage O.M."/>
            <person name="Pohl T."/>
            <person name="Merkel B.J."/>
            <person name="Hornburger P."/>
            <person name="Mueller R.-W."/>
            <person name="Bruemmer F."/>
            <person name="Labrenz M."/>
            <person name="Spormann A.M."/>
            <person name="Op den Camp H."/>
            <person name="Overmann J."/>
            <person name="Amann R."/>
            <person name="Jetten M.S.M."/>
            <person name="Mascher T."/>
            <person name="Medema M.H."/>
            <person name="Devos D.P."/>
            <person name="Kaster A.-K."/>
            <person name="Ovreas L."/>
            <person name="Rohde M."/>
            <person name="Galperin M.Y."/>
            <person name="Jogler C."/>
        </authorList>
    </citation>
    <scope>NUCLEOTIDE SEQUENCE [LARGE SCALE GENOMIC DNA]</scope>
    <source>
        <strain evidence="6 7">Enr17</strain>
    </source>
</reference>
<dbReference type="SUPFAM" id="SSF52540">
    <property type="entry name" value="P-loop containing nucleoside triphosphate hydrolases"/>
    <property type="match status" value="1"/>
</dbReference>
<dbReference type="InterPro" id="IPR017911">
    <property type="entry name" value="MacB-like_ATP-bd"/>
</dbReference>
<sequence length="225" mass="25235">MIEVRDVTKIHQSGETEVRALQGVSCRFPGQTFSFILGPSGSGKSTLLYLMGALDAPSTGEIFVQNRSLSTLNQTERDTYRREKVGFVFQSFNLLKNLNALENVLAPYLPQGVTAEQKQHAEDLLKQVGLGQRITHRPNQLSGGEQQRVAIARALLKRPLLILADEPTGELDTKTGAEIFSCLRDMSEQYQTTVVIVTHDERYIRETDYIIRLRDGKIADENRAE</sequence>
<dbReference type="GO" id="GO:0016887">
    <property type="term" value="F:ATP hydrolysis activity"/>
    <property type="evidence" value="ECO:0007669"/>
    <property type="project" value="InterPro"/>
</dbReference>
<dbReference type="EC" id="3.6.3.-" evidence="6"/>
<dbReference type="RefSeq" id="WP_145311285.1">
    <property type="nucleotide sequence ID" value="NZ_CP037452.1"/>
</dbReference>
<dbReference type="CDD" id="cd03255">
    <property type="entry name" value="ABC_MJ0796_LolCDE_FtsE"/>
    <property type="match status" value="1"/>
</dbReference>
<dbReference type="FunFam" id="3.40.50.300:FF:000032">
    <property type="entry name" value="Export ABC transporter ATP-binding protein"/>
    <property type="match status" value="1"/>
</dbReference>
<dbReference type="PANTHER" id="PTHR42798">
    <property type="entry name" value="LIPOPROTEIN-RELEASING SYSTEM ATP-BINDING PROTEIN LOLD"/>
    <property type="match status" value="1"/>
</dbReference>
<dbReference type="PROSITE" id="PS50893">
    <property type="entry name" value="ABC_TRANSPORTER_2"/>
    <property type="match status" value="1"/>
</dbReference>
<evidence type="ECO:0000256" key="2">
    <source>
        <dbReference type="ARBA" id="ARBA00022741"/>
    </source>
</evidence>
<dbReference type="SMART" id="SM00382">
    <property type="entry name" value="AAA"/>
    <property type="match status" value="1"/>
</dbReference>
<evidence type="ECO:0000256" key="3">
    <source>
        <dbReference type="ARBA" id="ARBA00022840"/>
    </source>
</evidence>
<dbReference type="Proteomes" id="UP000318313">
    <property type="component" value="Chromosome"/>
</dbReference>
<keyword evidence="6" id="KW-0378">Hydrolase</keyword>
<dbReference type="GO" id="GO:0005524">
    <property type="term" value="F:ATP binding"/>
    <property type="evidence" value="ECO:0007669"/>
    <property type="project" value="UniProtKB-KW"/>
</dbReference>
<keyword evidence="2" id="KW-0547">Nucleotide-binding</keyword>
<evidence type="ECO:0000313" key="7">
    <source>
        <dbReference type="Proteomes" id="UP000318313"/>
    </source>
</evidence>